<dbReference type="Proteomes" id="UP000078572">
    <property type="component" value="Chromosome 1"/>
</dbReference>
<keyword evidence="4 7" id="KW-1133">Transmembrane helix</keyword>
<organism evidence="9 10">
    <name type="scientific">Ralstonia insidiosa</name>
    <dbReference type="NCBI Taxonomy" id="190721"/>
    <lineage>
        <taxon>Bacteria</taxon>
        <taxon>Pseudomonadati</taxon>
        <taxon>Pseudomonadota</taxon>
        <taxon>Betaproteobacteria</taxon>
        <taxon>Burkholderiales</taxon>
        <taxon>Burkholderiaceae</taxon>
        <taxon>Ralstonia</taxon>
    </lineage>
</organism>
<feature type="compositionally biased region" description="Basic and acidic residues" evidence="6">
    <location>
        <begin position="999"/>
        <end position="1018"/>
    </location>
</feature>
<dbReference type="SUPFAM" id="SSF52540">
    <property type="entry name" value="P-loop containing nucleoside triphosphate hydrolases"/>
    <property type="match status" value="1"/>
</dbReference>
<feature type="region of interest" description="Disordered" evidence="6">
    <location>
        <begin position="992"/>
        <end position="1018"/>
    </location>
</feature>
<name>A0A191ZVV8_9RALS</name>
<dbReference type="InterPro" id="IPR051539">
    <property type="entry name" value="T4SS-coupling_protein"/>
</dbReference>
<evidence type="ECO:0000256" key="5">
    <source>
        <dbReference type="ARBA" id="ARBA00023136"/>
    </source>
</evidence>
<feature type="domain" description="Type IV secretion system coupling protein TraD DNA-binding" evidence="8">
    <location>
        <begin position="537"/>
        <end position="796"/>
    </location>
</feature>
<evidence type="ECO:0000313" key="10">
    <source>
        <dbReference type="Proteomes" id="UP000078572"/>
    </source>
</evidence>
<keyword evidence="3 7" id="KW-0812">Transmembrane</keyword>
<protein>
    <recommendedName>
        <fullName evidence="8">Type IV secretion system coupling protein TraD DNA-binding domain-containing protein</fullName>
    </recommendedName>
</protein>
<evidence type="ECO:0000259" key="8">
    <source>
        <dbReference type="Pfam" id="PF10412"/>
    </source>
</evidence>
<reference evidence="10" key="1">
    <citation type="submission" date="2016-06" db="EMBL/GenBank/DDBJ databases">
        <authorList>
            <person name="Xu Y."/>
            <person name="Nagy A."/>
            <person name="Yan X."/>
            <person name="Kim S.W."/>
            <person name="Haley B."/>
            <person name="Liu N.T."/>
            <person name="Nou X."/>
        </authorList>
    </citation>
    <scope>NUCLEOTIDE SEQUENCE [LARGE SCALE GENOMIC DNA]</scope>
    <source>
        <strain evidence="10">ATCC 49129</strain>
    </source>
</reference>
<evidence type="ECO:0000256" key="2">
    <source>
        <dbReference type="ARBA" id="ARBA00022475"/>
    </source>
</evidence>
<comment type="subcellular location">
    <subcellularLocation>
        <location evidence="1">Cell membrane</location>
        <topology evidence="1">Multi-pass membrane protein</topology>
    </subcellularLocation>
</comment>
<dbReference type="CDD" id="cd01127">
    <property type="entry name" value="TrwB_TraG_TraD_VirD4"/>
    <property type="match status" value="1"/>
</dbReference>
<evidence type="ECO:0000256" key="3">
    <source>
        <dbReference type="ARBA" id="ARBA00022692"/>
    </source>
</evidence>
<evidence type="ECO:0000256" key="6">
    <source>
        <dbReference type="SAM" id="MobiDB-lite"/>
    </source>
</evidence>
<dbReference type="Gene3D" id="3.40.50.300">
    <property type="entry name" value="P-loop containing nucleotide triphosphate hydrolases"/>
    <property type="match status" value="1"/>
</dbReference>
<accession>A0A191ZVV8</accession>
<keyword evidence="5 7" id="KW-0472">Membrane</keyword>
<dbReference type="PANTHER" id="PTHR37937:SF1">
    <property type="entry name" value="CONJUGATIVE TRANSFER: DNA TRANSPORT"/>
    <property type="match status" value="1"/>
</dbReference>
<dbReference type="Gene3D" id="1.10.8.80">
    <property type="entry name" value="Magnesium chelatase subunit I, C-Terminal domain"/>
    <property type="match status" value="1"/>
</dbReference>
<sequence length="1018" mass="117133">MKQKPVLRFPGTSYLIDGPYINVGSVVALTILCFFFFMSFALLMSWHDFPLLPLPTNNRPALYHLVAFYKVWAGKLLPFFQGETYEQYTAWIFWLDGRHELGRLGWRWVFSFLVGAVAAIKIAFAAWKPVTSEIQTRGRVLVEGPEAYPTLKVDFANQVRREAENKPEPIPPAFTWETDEGYIPTDPDNDKIKPSHKVVMPDTQRRTHFFFAAGTRRGKTQLILKRIIEFLVRILKGEVIKVLIIDTAKADYSRYIPRWLMHMIAPQEKSGEAWAVATDLQVKAHAEEFWKGQIPDSEKDPFWNNAGRSLGAASTVALINTSGNDWSFNNITYYLKLSPKEFEPIVRQHYPEALQIIQMGDTTLSSVMGTLESFTKHILQLAEVWDGYQYKHDIRQMSVRLLQDKYESNQFQFAEGLIPVFKEKEEGGSTINFENLLPNMILRGLLKTFNEEIGNEEGNRWRWKQMADTLRKPYREILKIAFKHYTAEEKSIFVNPAVKGAVVKAAFEFREKNLQLFTKDSEMTSYVDAHFSKPEDKQANLVFKAVLRKFRETHELIIGIVDTFENWDNSIFDFLLENLSSKELSRLMTDNDHEKLIRAAKPIFTYHHIWDKFETQPRFSFRDWIYNENPEKKFLVLKTSGQFSALTNPLVRGMLFYAKGLIDDDGFLDDKDAGMIRKFYILMDEFQALGNIKEFIEGALERFASKGVTVMLAVQDLAQLVKIYGQEFVDFLMSNTGNIFFIGSNIGKTSEMISNAVGKKWFKKLHTSVTYQENGKSFSQNWQEHEGVVITPDEVNSRLGLDANGYPKRTFMEWLLRLDPKKLPIRYLYIGANMPKAYLLETPVCGYKQENRPEAADWRDPNKKPELNDFEGEVADILANGGKHDIERNIKPSNQWISNEQPVFNDPDDIDMASWMSQGIEDYTAEPEPYSEAQSHQMLERLKKQAESSPIYIVPSEDESLAGEVGKSVAFEALVDSHALSAVKETAEALLGSTQRKTNSKEEFKKALERKRENLKDS</sequence>
<keyword evidence="10" id="KW-1185">Reference proteome</keyword>
<dbReference type="EMBL" id="CP016022">
    <property type="protein sequence ID" value="ANJ72221.1"/>
    <property type="molecule type" value="Genomic_DNA"/>
</dbReference>
<proteinExistence type="predicted"/>
<dbReference type="PANTHER" id="PTHR37937">
    <property type="entry name" value="CONJUGATIVE TRANSFER: DNA TRANSPORT"/>
    <property type="match status" value="1"/>
</dbReference>
<evidence type="ECO:0000313" key="9">
    <source>
        <dbReference type="EMBL" id="ANJ72221.1"/>
    </source>
</evidence>
<dbReference type="InterPro" id="IPR027417">
    <property type="entry name" value="P-loop_NTPase"/>
</dbReference>
<feature type="domain" description="Type IV secretion system coupling protein TraD DNA-binding" evidence="8">
    <location>
        <begin position="198"/>
        <end position="382"/>
    </location>
</feature>
<evidence type="ECO:0000256" key="4">
    <source>
        <dbReference type="ARBA" id="ARBA00022989"/>
    </source>
</evidence>
<dbReference type="RefSeq" id="WP_064802978.1">
    <property type="nucleotide sequence ID" value="NZ_CP016022.1"/>
</dbReference>
<evidence type="ECO:0000256" key="1">
    <source>
        <dbReference type="ARBA" id="ARBA00004651"/>
    </source>
</evidence>
<dbReference type="GO" id="GO:0005886">
    <property type="term" value="C:plasma membrane"/>
    <property type="evidence" value="ECO:0007669"/>
    <property type="project" value="UniProtKB-SubCell"/>
</dbReference>
<dbReference type="GeneID" id="61525764"/>
<gene>
    <name evidence="9" type="ORF">A9Y76_06980</name>
</gene>
<feature type="transmembrane region" description="Helical" evidence="7">
    <location>
        <begin position="20"/>
        <end position="43"/>
    </location>
</feature>
<keyword evidence="2" id="KW-1003">Cell membrane</keyword>
<dbReference type="InterPro" id="IPR019476">
    <property type="entry name" value="T4SS_TraD_DNA-bd"/>
</dbReference>
<dbReference type="Pfam" id="PF10412">
    <property type="entry name" value="TrwB_AAD_bind"/>
    <property type="match status" value="2"/>
</dbReference>
<evidence type="ECO:0000256" key="7">
    <source>
        <dbReference type="SAM" id="Phobius"/>
    </source>
</evidence>
<dbReference type="AlphaFoldDB" id="A0A191ZVV8"/>
<dbReference type="OrthoDB" id="9803543at2"/>